<gene>
    <name evidence="2" type="ORF">ALC57_04480</name>
</gene>
<evidence type="ECO:0000259" key="1">
    <source>
        <dbReference type="Pfam" id="PF05699"/>
    </source>
</evidence>
<dbReference type="EMBL" id="KQ979074">
    <property type="protein sequence ID" value="KYN22702.1"/>
    <property type="molecule type" value="Genomic_DNA"/>
</dbReference>
<dbReference type="GO" id="GO:0046983">
    <property type="term" value="F:protein dimerization activity"/>
    <property type="evidence" value="ECO:0007669"/>
    <property type="project" value="InterPro"/>
</dbReference>
<dbReference type="AlphaFoldDB" id="A0A195ED06"/>
<accession>A0A195ED06</accession>
<protein>
    <recommendedName>
        <fullName evidence="1">HAT C-terminal dimerisation domain-containing protein</fullName>
    </recommendedName>
</protein>
<dbReference type="InterPro" id="IPR008906">
    <property type="entry name" value="HATC_C_dom"/>
</dbReference>
<reference evidence="2 3" key="1">
    <citation type="submission" date="2015-09" db="EMBL/GenBank/DDBJ databases">
        <title>Trachymyrmex cornetzi WGS genome.</title>
        <authorList>
            <person name="Nygaard S."/>
            <person name="Hu H."/>
            <person name="Boomsma J."/>
            <person name="Zhang G."/>
        </authorList>
    </citation>
    <scope>NUCLEOTIDE SEQUENCE [LARGE SCALE GENOMIC DNA]</scope>
    <source>
        <strain evidence="2">Tcor2-1</strain>
        <tissue evidence="2">Whole body</tissue>
    </source>
</reference>
<name>A0A195ED06_9HYME</name>
<proteinExistence type="predicted"/>
<organism evidence="2 3">
    <name type="scientific">Trachymyrmex cornetzi</name>
    <dbReference type="NCBI Taxonomy" id="471704"/>
    <lineage>
        <taxon>Eukaryota</taxon>
        <taxon>Metazoa</taxon>
        <taxon>Ecdysozoa</taxon>
        <taxon>Arthropoda</taxon>
        <taxon>Hexapoda</taxon>
        <taxon>Insecta</taxon>
        <taxon>Pterygota</taxon>
        <taxon>Neoptera</taxon>
        <taxon>Endopterygota</taxon>
        <taxon>Hymenoptera</taxon>
        <taxon>Apocrita</taxon>
        <taxon>Aculeata</taxon>
        <taxon>Formicoidea</taxon>
        <taxon>Formicidae</taxon>
        <taxon>Myrmicinae</taxon>
        <taxon>Trachymyrmex</taxon>
    </lineage>
</organism>
<evidence type="ECO:0000313" key="3">
    <source>
        <dbReference type="Proteomes" id="UP000078492"/>
    </source>
</evidence>
<sequence length="75" mass="9081">MSLHCLKDVVQFLHDNHEIRDLVPECVKFIRVFLTIPTSTYSNERSFSYLRHLKSYLRSTIRQKHLNHITTLYIY</sequence>
<dbReference type="STRING" id="471704.A0A195ED06"/>
<feature type="domain" description="HAT C-terminal dimerisation" evidence="1">
    <location>
        <begin position="20"/>
        <end position="68"/>
    </location>
</feature>
<keyword evidence="3" id="KW-1185">Reference proteome</keyword>
<dbReference type="Pfam" id="PF05699">
    <property type="entry name" value="Dimer_Tnp_hAT"/>
    <property type="match status" value="1"/>
</dbReference>
<dbReference type="Proteomes" id="UP000078492">
    <property type="component" value="Unassembled WGS sequence"/>
</dbReference>
<evidence type="ECO:0000313" key="2">
    <source>
        <dbReference type="EMBL" id="KYN22702.1"/>
    </source>
</evidence>